<dbReference type="CDD" id="cd00082">
    <property type="entry name" value="HisKA"/>
    <property type="match status" value="1"/>
</dbReference>
<dbReference type="Pfam" id="PF00512">
    <property type="entry name" value="HisKA"/>
    <property type="match status" value="1"/>
</dbReference>
<dbReference type="SMART" id="SM00388">
    <property type="entry name" value="HisKA"/>
    <property type="match status" value="1"/>
</dbReference>
<dbReference type="InterPro" id="IPR003594">
    <property type="entry name" value="HATPase_dom"/>
</dbReference>
<dbReference type="OrthoDB" id="9797304at2"/>
<sequence length="802" mass="87863">MTLFSTTLDVRTAAVLMVSAAWLLFAVWAVIRSARIGAQAQLAQAWGLRLRGLLSTAPGAYLIVGDEGHVTISDTLRSWLGLDSRAVRFEDIGPARTAGLEGAGFTELEQAIAATSVSGVPFSLTLKTAADGRLLKADGSSAPPEVAGMRGVVVWFSELTEVAERLSALERERDEQRTLLEATRGIIASVPLPVWRRNADLQLVDVNHAYAEAVEAASPTEAVRLGVELLPDSADLPPLKAAAQVRDGGRSMFREETAIVSGERKRLRIVETPLPSGDIAGLAIDISEIEAARLRYRHFAEAQADMLERLSAGVARFGPDRLLMTANRAFMRLFQVEEQFIATRPEFDRVLEHMREMRRLPEQRDFPGWRKERGEWFHSAERGIEETWVLPDNMVIRVLAQPEPDGGLLMIFEDQSERLRLASSREQLMRVQGVTLQNLREGVSVFAASGRLQFHNDAFARLWGIPEQVLARDPQLDEVFAAADVSVKEGSLEDLMRGLVRAASEGRSERSGRLELADDRYVRYSAVPLPDGNALCTFEDITDTERVEIALRERTDALQAADVAKSRFVENMSYELRTPLTNITGFGEMLHSGMAGTLTERQIDYVSSILISAERLRVMINGIIDLAASDVGALSLEAEDANVSDLIANSVDLLAGAAKDRGITVDWAVEEEASTLICDRMRMRQALYNLIANALRFTPDGGQVEIRAVREAAGVSVRIKDRGIGVPKDELPRVFERFYKASNAARTSGVGLGLPLVREVAELHGGSVELQPRDGGGTVAVLQLPDRPARTLLASTDRSGSS</sequence>
<dbReference type="SMART" id="SM00387">
    <property type="entry name" value="HATPase_c"/>
    <property type="match status" value="1"/>
</dbReference>
<dbReference type="InterPro" id="IPR000014">
    <property type="entry name" value="PAS"/>
</dbReference>
<dbReference type="EMBL" id="NFZT01000001">
    <property type="protein sequence ID" value="OWV33338.1"/>
    <property type="molecule type" value="Genomic_DNA"/>
</dbReference>
<dbReference type="InterPro" id="IPR035965">
    <property type="entry name" value="PAS-like_dom_sf"/>
</dbReference>
<dbReference type="RefSeq" id="WP_088712122.1">
    <property type="nucleotide sequence ID" value="NZ_NFZT01000001.1"/>
</dbReference>
<dbReference type="InterPro" id="IPR050736">
    <property type="entry name" value="Sensor_HK_Regulatory"/>
</dbReference>
<evidence type="ECO:0000256" key="4">
    <source>
        <dbReference type="ARBA" id="ARBA00022679"/>
    </source>
</evidence>
<dbReference type="EC" id="2.7.13.3" evidence="2"/>
<dbReference type="PROSITE" id="PS50109">
    <property type="entry name" value="HIS_KIN"/>
    <property type="match status" value="1"/>
</dbReference>
<dbReference type="AlphaFoldDB" id="A0A219B6B9"/>
<comment type="caution">
    <text evidence="9">The sequence shown here is derived from an EMBL/GenBank/DDBJ whole genome shotgun (WGS) entry which is preliminary data.</text>
</comment>
<evidence type="ECO:0000313" key="9">
    <source>
        <dbReference type="EMBL" id="OWV33338.1"/>
    </source>
</evidence>
<dbReference type="InterPro" id="IPR003661">
    <property type="entry name" value="HisK_dim/P_dom"/>
</dbReference>
<dbReference type="SUPFAM" id="SSF47384">
    <property type="entry name" value="Homodimeric domain of signal transducing histidine kinase"/>
    <property type="match status" value="1"/>
</dbReference>
<evidence type="ECO:0000313" key="10">
    <source>
        <dbReference type="Proteomes" id="UP000198462"/>
    </source>
</evidence>
<evidence type="ECO:0000256" key="2">
    <source>
        <dbReference type="ARBA" id="ARBA00012438"/>
    </source>
</evidence>
<dbReference type="PANTHER" id="PTHR43711:SF1">
    <property type="entry name" value="HISTIDINE KINASE 1"/>
    <property type="match status" value="1"/>
</dbReference>
<dbReference type="FunFam" id="3.30.565.10:FF:000006">
    <property type="entry name" value="Sensor histidine kinase WalK"/>
    <property type="match status" value="1"/>
</dbReference>
<reference evidence="10" key="1">
    <citation type="submission" date="2017-05" db="EMBL/GenBank/DDBJ databases">
        <authorList>
            <person name="Lin X."/>
        </authorList>
    </citation>
    <scope>NUCLEOTIDE SEQUENCE [LARGE SCALE GENOMIC DNA]</scope>
    <source>
        <strain evidence="10">JLT2012</strain>
    </source>
</reference>
<dbReference type="PANTHER" id="PTHR43711">
    <property type="entry name" value="TWO-COMPONENT HISTIDINE KINASE"/>
    <property type="match status" value="1"/>
</dbReference>
<dbReference type="InterPro" id="IPR036097">
    <property type="entry name" value="HisK_dim/P_sf"/>
</dbReference>
<dbReference type="InterPro" id="IPR036890">
    <property type="entry name" value="HATPase_C_sf"/>
</dbReference>
<keyword evidence="4" id="KW-0808">Transferase</keyword>
<evidence type="ECO:0000256" key="5">
    <source>
        <dbReference type="ARBA" id="ARBA00022777"/>
    </source>
</evidence>
<dbReference type="InterPro" id="IPR004358">
    <property type="entry name" value="Sig_transdc_His_kin-like_C"/>
</dbReference>
<keyword evidence="7" id="KW-1133">Transmembrane helix</keyword>
<dbReference type="Gene3D" id="1.10.287.130">
    <property type="match status" value="1"/>
</dbReference>
<dbReference type="SUPFAM" id="SSF55785">
    <property type="entry name" value="PYP-like sensor domain (PAS domain)"/>
    <property type="match status" value="1"/>
</dbReference>
<evidence type="ECO:0000256" key="1">
    <source>
        <dbReference type="ARBA" id="ARBA00000085"/>
    </source>
</evidence>
<keyword evidence="5" id="KW-0418">Kinase</keyword>
<evidence type="ECO:0000259" key="8">
    <source>
        <dbReference type="PROSITE" id="PS50109"/>
    </source>
</evidence>
<comment type="catalytic activity">
    <reaction evidence="1">
        <text>ATP + protein L-histidine = ADP + protein N-phospho-L-histidine.</text>
        <dbReference type="EC" id="2.7.13.3"/>
    </reaction>
</comment>
<keyword evidence="7" id="KW-0812">Transmembrane</keyword>
<keyword evidence="7" id="KW-0472">Membrane</keyword>
<evidence type="ECO:0000256" key="6">
    <source>
        <dbReference type="ARBA" id="ARBA00023012"/>
    </source>
</evidence>
<keyword evidence="6" id="KW-0902">Two-component regulatory system</keyword>
<dbReference type="Gene3D" id="3.30.565.10">
    <property type="entry name" value="Histidine kinase-like ATPase, C-terminal domain"/>
    <property type="match status" value="1"/>
</dbReference>
<dbReference type="Proteomes" id="UP000198462">
    <property type="component" value="Unassembled WGS sequence"/>
</dbReference>
<dbReference type="SMART" id="SM00091">
    <property type="entry name" value="PAS"/>
    <property type="match status" value="3"/>
</dbReference>
<dbReference type="Pfam" id="PF12860">
    <property type="entry name" value="PAS_7"/>
    <property type="match status" value="2"/>
</dbReference>
<dbReference type="SUPFAM" id="SSF55874">
    <property type="entry name" value="ATPase domain of HSP90 chaperone/DNA topoisomerase II/histidine kinase"/>
    <property type="match status" value="1"/>
</dbReference>
<name>A0A219B6B9_9SPHN</name>
<accession>A0A219B6B9</accession>
<feature type="domain" description="Histidine kinase" evidence="8">
    <location>
        <begin position="571"/>
        <end position="788"/>
    </location>
</feature>
<keyword evidence="10" id="KW-1185">Reference proteome</keyword>
<dbReference type="InterPro" id="IPR005467">
    <property type="entry name" value="His_kinase_dom"/>
</dbReference>
<protein>
    <recommendedName>
        <fullName evidence="2">histidine kinase</fullName>
        <ecNumber evidence="2">2.7.13.3</ecNumber>
    </recommendedName>
</protein>
<dbReference type="GO" id="GO:0000155">
    <property type="term" value="F:phosphorelay sensor kinase activity"/>
    <property type="evidence" value="ECO:0007669"/>
    <property type="project" value="InterPro"/>
</dbReference>
<evidence type="ECO:0000256" key="7">
    <source>
        <dbReference type="SAM" id="Phobius"/>
    </source>
</evidence>
<feature type="transmembrane region" description="Helical" evidence="7">
    <location>
        <begin position="12"/>
        <end position="31"/>
    </location>
</feature>
<gene>
    <name evidence="9" type="ORF">B5C34_07630</name>
</gene>
<dbReference type="CDD" id="cd00075">
    <property type="entry name" value="HATPase"/>
    <property type="match status" value="1"/>
</dbReference>
<organism evidence="9 10">
    <name type="scientific">Pacificimonas flava</name>
    <dbReference type="NCBI Taxonomy" id="1234595"/>
    <lineage>
        <taxon>Bacteria</taxon>
        <taxon>Pseudomonadati</taxon>
        <taxon>Pseudomonadota</taxon>
        <taxon>Alphaproteobacteria</taxon>
        <taxon>Sphingomonadales</taxon>
        <taxon>Sphingosinicellaceae</taxon>
        <taxon>Pacificimonas</taxon>
    </lineage>
</organism>
<proteinExistence type="predicted"/>
<dbReference type="Gene3D" id="3.30.450.20">
    <property type="entry name" value="PAS domain"/>
    <property type="match status" value="1"/>
</dbReference>
<evidence type="ECO:0000256" key="3">
    <source>
        <dbReference type="ARBA" id="ARBA00022553"/>
    </source>
</evidence>
<keyword evidence="3" id="KW-0597">Phosphoprotein</keyword>
<dbReference type="Pfam" id="PF02518">
    <property type="entry name" value="HATPase_c"/>
    <property type="match status" value="1"/>
</dbReference>
<dbReference type="PRINTS" id="PR00344">
    <property type="entry name" value="BCTRLSENSOR"/>
</dbReference>